<proteinExistence type="predicted"/>
<dbReference type="Proteomes" id="UP000319255">
    <property type="component" value="Unassembled WGS sequence"/>
</dbReference>
<gene>
    <name evidence="1" type="ORF">FJM51_04315</name>
</gene>
<accession>A0A501WVE2</accession>
<name>A0A501WVE2_9RHOB</name>
<reference evidence="1 2" key="1">
    <citation type="submission" date="2019-06" db="EMBL/GenBank/DDBJ databases">
        <title>A novel bacterium of genus Amaricoccus, isolated from marine sediment.</title>
        <authorList>
            <person name="Huang H."/>
            <person name="Mo K."/>
            <person name="Hu Y."/>
        </authorList>
    </citation>
    <scope>NUCLEOTIDE SEQUENCE [LARGE SCALE GENOMIC DNA]</scope>
    <source>
        <strain evidence="1 2">HB172011</strain>
    </source>
</reference>
<dbReference type="RefSeq" id="WP_140452871.1">
    <property type="nucleotide sequence ID" value="NZ_VFRP01000002.1"/>
</dbReference>
<evidence type="ECO:0000313" key="2">
    <source>
        <dbReference type="Proteomes" id="UP000319255"/>
    </source>
</evidence>
<dbReference type="AlphaFoldDB" id="A0A501WVE2"/>
<protein>
    <submittedName>
        <fullName evidence="1">Uncharacterized protein</fullName>
    </submittedName>
</protein>
<dbReference type="OrthoDB" id="8093962at2"/>
<evidence type="ECO:0000313" key="1">
    <source>
        <dbReference type="EMBL" id="TPE53249.1"/>
    </source>
</evidence>
<keyword evidence="2" id="KW-1185">Reference proteome</keyword>
<organism evidence="1 2">
    <name type="scientific">Amaricoccus solimangrovi</name>
    <dbReference type="NCBI Taxonomy" id="2589815"/>
    <lineage>
        <taxon>Bacteria</taxon>
        <taxon>Pseudomonadati</taxon>
        <taxon>Pseudomonadota</taxon>
        <taxon>Alphaproteobacteria</taxon>
        <taxon>Rhodobacterales</taxon>
        <taxon>Paracoccaceae</taxon>
        <taxon>Amaricoccus</taxon>
    </lineage>
</organism>
<comment type="caution">
    <text evidence="1">The sequence shown here is derived from an EMBL/GenBank/DDBJ whole genome shotgun (WGS) entry which is preliminary data.</text>
</comment>
<sequence>MTESTDLGRAAALRSPGTVVVDNVIRRSLRVADPTDPRQLARALLDRFAGDAEAIRRERAGTPIQIRTAPPPVIAEAGAGRAELAEAQSDLDCDLDALVNESQIKDIQPELRGWASAIRAAARDGVAYARLALGAAERDRAFAARRALTDYARLSRYLAALTGCVPGLFCRLAQSCDNMGALILVTAGEALAAGGVTSTSVILQSASSELQVRRETVLSALRALQGSAREVSGQRDWPRGVVALRQLHRALEDTGATDLRAYLDEGYLANVFDEMIALVSGRDAEGMRALGATSVVTVAQLERFLRVANGVASPESPPLTSFLAAIQYFIDAFGAARSGHRLVFIARPPLLFYGLYGMSRPDGVTELLLEIIQQRGRFAEALDCFCCCCCDEDAARILVIGGKALYDIDRAIDLLAQAPSGFTDALLTALAYGFVVRAVRDALKVPSGGKQPPLSLVGPLNRMRAAASTFFQSLPPTLRQPGADELNRRALAVHAVLCAQIATERSWIDLVTNMSAKCNHDLLGRRGSEAATVTLLNKAIDDLKQVTRGTTYPPCGSVSITIPRDDDVSLEDIAAKLAPDDLSLGRKL</sequence>
<dbReference type="EMBL" id="VFRP01000002">
    <property type="protein sequence ID" value="TPE53249.1"/>
    <property type="molecule type" value="Genomic_DNA"/>
</dbReference>